<keyword evidence="5 10" id="KW-0328">Glycosyltransferase</keyword>
<evidence type="ECO:0000256" key="4">
    <source>
        <dbReference type="ARBA" id="ARBA00022656"/>
    </source>
</evidence>
<evidence type="ECO:0000256" key="2">
    <source>
        <dbReference type="ARBA" id="ARBA00009558"/>
    </source>
</evidence>
<keyword evidence="10" id="KW-0520">NAD</keyword>
<keyword evidence="3" id="KW-0964">Secreted</keyword>
<dbReference type="EMBL" id="JALNTZ010000005">
    <property type="protein sequence ID" value="KAJ3653107.1"/>
    <property type="molecule type" value="Genomic_DNA"/>
</dbReference>
<accession>A0AA38ME51</accession>
<dbReference type="GO" id="GO:0090729">
    <property type="term" value="F:toxin activity"/>
    <property type="evidence" value="ECO:0007669"/>
    <property type="project" value="UniProtKB-KW"/>
</dbReference>
<evidence type="ECO:0000256" key="3">
    <source>
        <dbReference type="ARBA" id="ARBA00022525"/>
    </source>
</evidence>
<keyword evidence="7" id="KW-0548">Nucleotidyltransferase</keyword>
<dbReference type="InterPro" id="IPR000768">
    <property type="entry name" value="ART"/>
</dbReference>
<dbReference type="Proteomes" id="UP001168821">
    <property type="component" value="Unassembled WGS sequence"/>
</dbReference>
<protein>
    <recommendedName>
        <fullName evidence="10">NAD(P)(+)--arginine ADP-ribosyltransferase</fullName>
        <ecNumber evidence="10">2.4.2.31</ecNumber>
    </recommendedName>
    <alternativeName>
        <fullName evidence="10">Mono(ADP-ribosyl)transferase</fullName>
    </alternativeName>
</protein>
<dbReference type="SUPFAM" id="SSF56399">
    <property type="entry name" value="ADP-ribosylation"/>
    <property type="match status" value="1"/>
</dbReference>
<feature type="compositionally biased region" description="Low complexity" evidence="11">
    <location>
        <begin position="270"/>
        <end position="280"/>
    </location>
</feature>
<proteinExistence type="inferred from homology"/>
<dbReference type="AlphaFoldDB" id="A0AA38ME51"/>
<keyword evidence="13" id="KW-1185">Reference proteome</keyword>
<comment type="similarity">
    <text evidence="2 10">Belongs to the Arg-specific ADP-ribosyltransferase family.</text>
</comment>
<evidence type="ECO:0000313" key="13">
    <source>
        <dbReference type="Proteomes" id="UP001168821"/>
    </source>
</evidence>
<dbReference type="Gene3D" id="3.90.176.10">
    <property type="entry name" value="Toxin ADP-ribosyltransferase, Chain A, domain 1"/>
    <property type="match status" value="1"/>
</dbReference>
<organism evidence="12 13">
    <name type="scientific">Zophobas morio</name>
    <dbReference type="NCBI Taxonomy" id="2755281"/>
    <lineage>
        <taxon>Eukaryota</taxon>
        <taxon>Metazoa</taxon>
        <taxon>Ecdysozoa</taxon>
        <taxon>Arthropoda</taxon>
        <taxon>Hexapoda</taxon>
        <taxon>Insecta</taxon>
        <taxon>Pterygota</taxon>
        <taxon>Neoptera</taxon>
        <taxon>Endopterygota</taxon>
        <taxon>Coleoptera</taxon>
        <taxon>Polyphaga</taxon>
        <taxon>Cucujiformia</taxon>
        <taxon>Tenebrionidae</taxon>
        <taxon>Zophobas</taxon>
    </lineage>
</organism>
<keyword evidence="4" id="KW-0800">Toxin</keyword>
<gene>
    <name evidence="12" type="ORF">Zmor_019024</name>
</gene>
<evidence type="ECO:0000256" key="6">
    <source>
        <dbReference type="ARBA" id="ARBA00022679"/>
    </source>
</evidence>
<evidence type="ECO:0000256" key="11">
    <source>
        <dbReference type="SAM" id="MobiDB-lite"/>
    </source>
</evidence>
<dbReference type="EC" id="2.4.2.31" evidence="10"/>
<dbReference type="InterPro" id="IPR050999">
    <property type="entry name" value="ADP-ribosyltransferase_ARG"/>
</dbReference>
<evidence type="ECO:0000256" key="9">
    <source>
        <dbReference type="ARBA" id="ARBA00047597"/>
    </source>
</evidence>
<keyword evidence="6 10" id="KW-0808">Transferase</keyword>
<dbReference type="PANTHER" id="PTHR10339:SF25">
    <property type="entry name" value="SECRETED EXOENZYME S"/>
    <property type="match status" value="1"/>
</dbReference>
<sequence>MTTRRTVRFTDPEEGLQKIQPSDTFSCFFVHKYVKELISTDFSNIQKLLQHELSVNKNYAQRWQEATNKFQYKSKMSKLRTECQIAIIAYTMDSNLYADFNDKCRRLQGDNSWNNFPYKSLYALLARSIHDIDNDPPVTTKMFYRGMSHKVKNLKVGDCFFLKQFMSCTPVKHMATMFVKGSGTLMIFEGSPSAACGLAKLSDFPSEQEILLFPWNVIRVTKIVSGQQQDNVHFETVESFVKDLPYSGNYKSRGIAVNNSGGNTGGAGAGNSDESSSYESSSDESSSDACLIS</sequence>
<dbReference type="GO" id="GO:0106274">
    <property type="term" value="F:NAD+-protein-arginine ADP-ribosyltransferase activity"/>
    <property type="evidence" value="ECO:0007669"/>
    <property type="project" value="UniProtKB-EC"/>
</dbReference>
<keyword evidence="10" id="KW-0521">NADP</keyword>
<dbReference type="GO" id="GO:0016779">
    <property type="term" value="F:nucleotidyltransferase activity"/>
    <property type="evidence" value="ECO:0007669"/>
    <property type="project" value="UniProtKB-KW"/>
</dbReference>
<dbReference type="PROSITE" id="PS51996">
    <property type="entry name" value="TR_MART"/>
    <property type="match status" value="1"/>
</dbReference>
<evidence type="ECO:0000256" key="8">
    <source>
        <dbReference type="ARBA" id="ARBA00023026"/>
    </source>
</evidence>
<evidence type="ECO:0000256" key="10">
    <source>
        <dbReference type="RuleBase" id="RU361228"/>
    </source>
</evidence>
<dbReference type="GO" id="GO:0005576">
    <property type="term" value="C:extracellular region"/>
    <property type="evidence" value="ECO:0007669"/>
    <property type="project" value="UniProtKB-SubCell"/>
</dbReference>
<dbReference type="PANTHER" id="PTHR10339">
    <property type="entry name" value="ADP-RIBOSYLTRANSFERASE"/>
    <property type="match status" value="1"/>
</dbReference>
<keyword evidence="8" id="KW-0843">Virulence</keyword>
<name>A0AA38ME51_9CUCU</name>
<feature type="region of interest" description="Disordered" evidence="11">
    <location>
        <begin position="260"/>
        <end position="293"/>
    </location>
</feature>
<comment type="subcellular location">
    <subcellularLocation>
        <location evidence="1">Secreted</location>
    </subcellularLocation>
</comment>
<evidence type="ECO:0000256" key="1">
    <source>
        <dbReference type="ARBA" id="ARBA00004613"/>
    </source>
</evidence>
<dbReference type="Pfam" id="PF01129">
    <property type="entry name" value="ART"/>
    <property type="match status" value="1"/>
</dbReference>
<evidence type="ECO:0000256" key="5">
    <source>
        <dbReference type="ARBA" id="ARBA00022676"/>
    </source>
</evidence>
<dbReference type="GO" id="GO:0003950">
    <property type="term" value="F:NAD+ poly-ADP-ribosyltransferase activity"/>
    <property type="evidence" value="ECO:0007669"/>
    <property type="project" value="TreeGrafter"/>
</dbReference>
<reference evidence="12" key="1">
    <citation type="journal article" date="2023" name="G3 (Bethesda)">
        <title>Whole genome assemblies of Zophobas morio and Tenebrio molitor.</title>
        <authorList>
            <person name="Kaur S."/>
            <person name="Stinson S.A."/>
            <person name="diCenzo G.C."/>
        </authorList>
    </citation>
    <scope>NUCLEOTIDE SEQUENCE</scope>
    <source>
        <strain evidence="12">QUZm001</strain>
    </source>
</reference>
<comment type="caution">
    <text evidence="12">The sequence shown here is derived from an EMBL/GenBank/DDBJ whole genome shotgun (WGS) entry which is preliminary data.</text>
</comment>
<evidence type="ECO:0000313" key="12">
    <source>
        <dbReference type="EMBL" id="KAJ3653107.1"/>
    </source>
</evidence>
<comment type="catalytic activity">
    <reaction evidence="9 10">
        <text>L-arginyl-[protein] + NAD(+) = N(omega)-(ADP-D-ribosyl)-L-arginyl-[protein] + nicotinamide + H(+)</text>
        <dbReference type="Rhea" id="RHEA:19149"/>
        <dbReference type="Rhea" id="RHEA-COMP:10532"/>
        <dbReference type="Rhea" id="RHEA-COMP:15087"/>
        <dbReference type="ChEBI" id="CHEBI:15378"/>
        <dbReference type="ChEBI" id="CHEBI:17154"/>
        <dbReference type="ChEBI" id="CHEBI:29965"/>
        <dbReference type="ChEBI" id="CHEBI:57540"/>
        <dbReference type="ChEBI" id="CHEBI:142554"/>
        <dbReference type="EC" id="2.4.2.31"/>
    </reaction>
</comment>
<evidence type="ECO:0000256" key="7">
    <source>
        <dbReference type="ARBA" id="ARBA00022695"/>
    </source>
</evidence>